<evidence type="ECO:0000256" key="2">
    <source>
        <dbReference type="ARBA" id="ARBA00022801"/>
    </source>
</evidence>
<dbReference type="AlphaFoldDB" id="A0A381ZJB9"/>
<organism evidence="5">
    <name type="scientific">marine metagenome</name>
    <dbReference type="NCBI Taxonomy" id="408172"/>
    <lineage>
        <taxon>unclassified sequences</taxon>
        <taxon>metagenomes</taxon>
        <taxon>ecological metagenomes</taxon>
    </lineage>
</organism>
<keyword evidence="4" id="KW-1133">Transmembrane helix</keyword>
<dbReference type="Gene3D" id="3.40.50.1000">
    <property type="entry name" value="HAD superfamily/HAD-like"/>
    <property type="match status" value="1"/>
</dbReference>
<dbReference type="InterPro" id="IPR023214">
    <property type="entry name" value="HAD_sf"/>
</dbReference>
<gene>
    <name evidence="5" type="ORF">METZ01_LOCUS141796</name>
</gene>
<keyword evidence="4" id="KW-0812">Transmembrane</keyword>
<keyword evidence="4" id="KW-0472">Membrane</keyword>
<dbReference type="Pfam" id="PF12710">
    <property type="entry name" value="HAD"/>
    <property type="match status" value="1"/>
</dbReference>
<dbReference type="NCBIfam" id="TIGR01490">
    <property type="entry name" value="HAD-SF-IB-hyp1"/>
    <property type="match status" value="1"/>
</dbReference>
<evidence type="ECO:0008006" key="6">
    <source>
        <dbReference type="Google" id="ProtNLM"/>
    </source>
</evidence>
<dbReference type="PANTHER" id="PTHR43344:SF13">
    <property type="entry name" value="PHOSPHATASE RV3661-RELATED"/>
    <property type="match status" value="1"/>
</dbReference>
<evidence type="ECO:0000256" key="4">
    <source>
        <dbReference type="SAM" id="Phobius"/>
    </source>
</evidence>
<dbReference type="GO" id="GO:0046872">
    <property type="term" value="F:metal ion binding"/>
    <property type="evidence" value="ECO:0007669"/>
    <property type="project" value="UniProtKB-KW"/>
</dbReference>
<feature type="non-terminal residue" evidence="5">
    <location>
        <position position="1"/>
    </location>
</feature>
<sequence length="268" mass="29686">WPLPPRLAAVEAAFFDLDKTVITKASIAAYLPTLRRAGYLTAGMALRAAWGHLLFRFFGADEDTLDKARRTALRLAAGLNQTALRRLARDNLTDVIEPIVYDDALDLFDRHREEGRLLVLVSASPIEIVEPLAEHLAVDEFIATTPVIDAEGRYTGDVEFYAYGQGKAEAIRRLATELNLDLNGSWAYSDSATDLPMLESVGHPVAVNPDRELRRKAEEEGWTVLKFDRPVALGDRVPLNRDWVTAATLTAAVGVGVITLVRRLRRPT</sequence>
<evidence type="ECO:0000313" key="5">
    <source>
        <dbReference type="EMBL" id="SVA88942.1"/>
    </source>
</evidence>
<dbReference type="SUPFAM" id="SSF56784">
    <property type="entry name" value="HAD-like"/>
    <property type="match status" value="1"/>
</dbReference>
<dbReference type="InterPro" id="IPR006385">
    <property type="entry name" value="HAD_hydro_SerB1"/>
</dbReference>
<reference evidence="5" key="1">
    <citation type="submission" date="2018-05" db="EMBL/GenBank/DDBJ databases">
        <authorList>
            <person name="Lanie J.A."/>
            <person name="Ng W.-L."/>
            <person name="Kazmierczak K.M."/>
            <person name="Andrzejewski T.M."/>
            <person name="Davidsen T.M."/>
            <person name="Wayne K.J."/>
            <person name="Tettelin H."/>
            <person name="Glass J.I."/>
            <person name="Rusch D."/>
            <person name="Podicherti R."/>
            <person name="Tsui H.-C.T."/>
            <person name="Winkler M.E."/>
        </authorList>
    </citation>
    <scope>NUCLEOTIDE SEQUENCE</scope>
</reference>
<keyword evidence="1" id="KW-0479">Metal-binding</keyword>
<proteinExistence type="predicted"/>
<evidence type="ECO:0000256" key="3">
    <source>
        <dbReference type="ARBA" id="ARBA00022842"/>
    </source>
</evidence>
<keyword evidence="2" id="KW-0378">Hydrolase</keyword>
<dbReference type="PANTHER" id="PTHR43344">
    <property type="entry name" value="PHOSPHOSERINE PHOSPHATASE"/>
    <property type="match status" value="1"/>
</dbReference>
<keyword evidence="3" id="KW-0460">Magnesium</keyword>
<dbReference type="EMBL" id="UINC01021424">
    <property type="protein sequence ID" value="SVA88942.1"/>
    <property type="molecule type" value="Genomic_DNA"/>
</dbReference>
<dbReference type="GO" id="GO:0016787">
    <property type="term" value="F:hydrolase activity"/>
    <property type="evidence" value="ECO:0007669"/>
    <property type="project" value="UniProtKB-KW"/>
</dbReference>
<name>A0A381ZJB9_9ZZZZ</name>
<dbReference type="InterPro" id="IPR036412">
    <property type="entry name" value="HAD-like_sf"/>
</dbReference>
<dbReference type="InterPro" id="IPR050582">
    <property type="entry name" value="HAD-like_SerB"/>
</dbReference>
<protein>
    <recommendedName>
        <fullName evidence="6">HAD-IB family hydrolase</fullName>
    </recommendedName>
</protein>
<accession>A0A381ZJB9</accession>
<feature type="transmembrane region" description="Helical" evidence="4">
    <location>
        <begin position="243"/>
        <end position="261"/>
    </location>
</feature>
<dbReference type="Gene3D" id="1.20.1440.100">
    <property type="entry name" value="SG protein - dephosphorylation function"/>
    <property type="match status" value="1"/>
</dbReference>
<dbReference type="CDD" id="cd02612">
    <property type="entry name" value="HAD_PGPPase"/>
    <property type="match status" value="1"/>
</dbReference>
<evidence type="ECO:0000256" key="1">
    <source>
        <dbReference type="ARBA" id="ARBA00022723"/>
    </source>
</evidence>
<dbReference type="NCBIfam" id="TIGR01488">
    <property type="entry name" value="HAD-SF-IB"/>
    <property type="match status" value="1"/>
</dbReference>